<keyword evidence="2" id="KW-1185">Reference proteome</keyword>
<evidence type="ECO:0000313" key="1">
    <source>
        <dbReference type="EMBL" id="KIO01300.1"/>
    </source>
</evidence>
<accession>A0A0C3NK14</accession>
<sequence length="190" mass="21811">WVTQVQGYLTLNSHVYETNHQKIAFALMFMTKGATSLFVENYENESNIGRHIQFSNIFKCFVKRLKATFKSGDQTTLAILKLSSVTQGRWEFEAYIVEFMGLINKASLHEESWEGGIFFSKGLAPDYHNWILNTRRTPSTVKEWIIAMGEAHVAITTRWILEGKDSDQDHPCFISYCTPNCDPDAMDINQ</sequence>
<protein>
    <recommendedName>
        <fullName evidence="3">Retrotransposon gag domain-containing protein</fullName>
    </recommendedName>
</protein>
<dbReference type="InParanoid" id="A0A0C3NK14"/>
<organism evidence="1 2">
    <name type="scientific">Pisolithus tinctorius Marx 270</name>
    <dbReference type="NCBI Taxonomy" id="870435"/>
    <lineage>
        <taxon>Eukaryota</taxon>
        <taxon>Fungi</taxon>
        <taxon>Dikarya</taxon>
        <taxon>Basidiomycota</taxon>
        <taxon>Agaricomycotina</taxon>
        <taxon>Agaricomycetes</taxon>
        <taxon>Agaricomycetidae</taxon>
        <taxon>Boletales</taxon>
        <taxon>Sclerodermatineae</taxon>
        <taxon>Pisolithaceae</taxon>
        <taxon>Pisolithus</taxon>
    </lineage>
</organism>
<dbReference type="EMBL" id="KN831989">
    <property type="protein sequence ID" value="KIO01300.1"/>
    <property type="molecule type" value="Genomic_DNA"/>
</dbReference>
<gene>
    <name evidence="1" type="ORF">M404DRAFT_150389</name>
</gene>
<proteinExistence type="predicted"/>
<dbReference type="Proteomes" id="UP000054217">
    <property type="component" value="Unassembled WGS sequence"/>
</dbReference>
<dbReference type="AlphaFoldDB" id="A0A0C3NK14"/>
<evidence type="ECO:0000313" key="2">
    <source>
        <dbReference type="Proteomes" id="UP000054217"/>
    </source>
</evidence>
<reference evidence="1 2" key="1">
    <citation type="submission" date="2014-04" db="EMBL/GenBank/DDBJ databases">
        <authorList>
            <consortium name="DOE Joint Genome Institute"/>
            <person name="Kuo A."/>
            <person name="Kohler A."/>
            <person name="Costa M.D."/>
            <person name="Nagy L.G."/>
            <person name="Floudas D."/>
            <person name="Copeland A."/>
            <person name="Barry K.W."/>
            <person name="Cichocki N."/>
            <person name="Veneault-Fourrey C."/>
            <person name="LaButti K."/>
            <person name="Lindquist E.A."/>
            <person name="Lipzen A."/>
            <person name="Lundell T."/>
            <person name="Morin E."/>
            <person name="Murat C."/>
            <person name="Sun H."/>
            <person name="Tunlid A."/>
            <person name="Henrissat B."/>
            <person name="Grigoriev I.V."/>
            <person name="Hibbett D.S."/>
            <person name="Martin F."/>
            <person name="Nordberg H.P."/>
            <person name="Cantor M.N."/>
            <person name="Hua S.X."/>
        </authorList>
    </citation>
    <scope>NUCLEOTIDE SEQUENCE [LARGE SCALE GENOMIC DNA]</scope>
    <source>
        <strain evidence="1 2">Marx 270</strain>
    </source>
</reference>
<evidence type="ECO:0008006" key="3">
    <source>
        <dbReference type="Google" id="ProtNLM"/>
    </source>
</evidence>
<dbReference type="HOGENOM" id="CLU_000384_30_2_1"/>
<name>A0A0C3NK14_PISTI</name>
<feature type="non-terminal residue" evidence="1">
    <location>
        <position position="1"/>
    </location>
</feature>
<reference evidence="2" key="2">
    <citation type="submission" date="2015-01" db="EMBL/GenBank/DDBJ databases">
        <title>Evolutionary Origins and Diversification of the Mycorrhizal Mutualists.</title>
        <authorList>
            <consortium name="DOE Joint Genome Institute"/>
            <consortium name="Mycorrhizal Genomics Consortium"/>
            <person name="Kohler A."/>
            <person name="Kuo A."/>
            <person name="Nagy L.G."/>
            <person name="Floudas D."/>
            <person name="Copeland A."/>
            <person name="Barry K.W."/>
            <person name="Cichocki N."/>
            <person name="Veneault-Fourrey C."/>
            <person name="LaButti K."/>
            <person name="Lindquist E.A."/>
            <person name="Lipzen A."/>
            <person name="Lundell T."/>
            <person name="Morin E."/>
            <person name="Murat C."/>
            <person name="Riley R."/>
            <person name="Ohm R."/>
            <person name="Sun H."/>
            <person name="Tunlid A."/>
            <person name="Henrissat B."/>
            <person name="Grigoriev I.V."/>
            <person name="Hibbett D.S."/>
            <person name="Martin F."/>
        </authorList>
    </citation>
    <scope>NUCLEOTIDE SEQUENCE [LARGE SCALE GENOMIC DNA]</scope>
    <source>
        <strain evidence="2">Marx 270</strain>
    </source>
</reference>